<feature type="region of interest" description="Disordered" evidence="1">
    <location>
        <begin position="123"/>
        <end position="143"/>
    </location>
</feature>
<evidence type="ECO:0000313" key="3">
    <source>
        <dbReference type="Proteomes" id="UP000237105"/>
    </source>
</evidence>
<sequence>MMYQGFYLGKWKNHQYEVPENGIHSRSVDDDTVISAAVCAVNYWSEKQGRIVRWVKIKRVNAQSMMGGKLFYLTLKGTDSQFYEAKVYKDFSGNFESRLVRRALFYPSIEAWVLDSFDAPDDSCDDHDAPDDDEFCDDDDAFH</sequence>
<dbReference type="Proteomes" id="UP000237105">
    <property type="component" value="Unassembled WGS sequence"/>
</dbReference>
<dbReference type="InterPro" id="IPR046350">
    <property type="entry name" value="Cystatin_sf"/>
</dbReference>
<dbReference type="SUPFAM" id="SSF54403">
    <property type="entry name" value="Cystatin/monellin"/>
    <property type="match status" value="1"/>
</dbReference>
<dbReference type="AlphaFoldDB" id="A0A2P5B8K6"/>
<evidence type="ECO:0008006" key="4">
    <source>
        <dbReference type="Google" id="ProtNLM"/>
    </source>
</evidence>
<proteinExistence type="predicted"/>
<reference evidence="3" key="1">
    <citation type="submission" date="2016-06" db="EMBL/GenBank/DDBJ databases">
        <title>Parallel loss of symbiosis genes in relatives of nitrogen-fixing non-legume Parasponia.</title>
        <authorList>
            <person name="Van Velzen R."/>
            <person name="Holmer R."/>
            <person name="Bu F."/>
            <person name="Rutten L."/>
            <person name="Van Zeijl A."/>
            <person name="Liu W."/>
            <person name="Santuari L."/>
            <person name="Cao Q."/>
            <person name="Sharma T."/>
            <person name="Shen D."/>
            <person name="Roswanjaya Y."/>
            <person name="Wardhani T."/>
            <person name="Kalhor M.S."/>
            <person name="Jansen J."/>
            <person name="Van den Hoogen J."/>
            <person name="Gungor B."/>
            <person name="Hartog M."/>
            <person name="Hontelez J."/>
            <person name="Verver J."/>
            <person name="Yang W.-C."/>
            <person name="Schijlen E."/>
            <person name="Repin R."/>
            <person name="Schilthuizen M."/>
            <person name="Schranz E."/>
            <person name="Heidstra R."/>
            <person name="Miyata K."/>
            <person name="Fedorova E."/>
            <person name="Kohlen W."/>
            <person name="Bisseling T."/>
            <person name="Smit S."/>
            <person name="Geurts R."/>
        </authorList>
    </citation>
    <scope>NUCLEOTIDE SEQUENCE [LARGE SCALE GENOMIC DNA]</scope>
    <source>
        <strain evidence="3">cv. WU1-14</strain>
    </source>
</reference>
<organism evidence="2 3">
    <name type="scientific">Parasponia andersonii</name>
    <name type="common">Sponia andersonii</name>
    <dbReference type="NCBI Taxonomy" id="3476"/>
    <lineage>
        <taxon>Eukaryota</taxon>
        <taxon>Viridiplantae</taxon>
        <taxon>Streptophyta</taxon>
        <taxon>Embryophyta</taxon>
        <taxon>Tracheophyta</taxon>
        <taxon>Spermatophyta</taxon>
        <taxon>Magnoliopsida</taxon>
        <taxon>eudicotyledons</taxon>
        <taxon>Gunneridae</taxon>
        <taxon>Pentapetalae</taxon>
        <taxon>rosids</taxon>
        <taxon>fabids</taxon>
        <taxon>Rosales</taxon>
        <taxon>Cannabaceae</taxon>
        <taxon>Parasponia</taxon>
    </lineage>
</organism>
<dbReference type="OrthoDB" id="10383633at2759"/>
<accession>A0A2P5B8K6</accession>
<name>A0A2P5B8K6_PARAD</name>
<protein>
    <recommendedName>
        <fullName evidence="4">Cystatin domain containing protein</fullName>
    </recommendedName>
</protein>
<evidence type="ECO:0000313" key="2">
    <source>
        <dbReference type="EMBL" id="PON45133.1"/>
    </source>
</evidence>
<dbReference type="Gene3D" id="3.10.450.10">
    <property type="match status" value="1"/>
</dbReference>
<comment type="caution">
    <text evidence="2">The sequence shown here is derived from an EMBL/GenBank/DDBJ whole genome shotgun (WGS) entry which is preliminary data.</text>
</comment>
<keyword evidence="3" id="KW-1185">Reference proteome</keyword>
<evidence type="ECO:0000256" key="1">
    <source>
        <dbReference type="SAM" id="MobiDB-lite"/>
    </source>
</evidence>
<dbReference type="EMBL" id="JXTB01000337">
    <property type="protein sequence ID" value="PON45133.1"/>
    <property type="molecule type" value="Genomic_DNA"/>
</dbReference>
<gene>
    <name evidence="2" type="ORF">PanWU01x14_261670</name>
</gene>